<keyword evidence="9" id="KW-0624">Polysaccharide degradation</keyword>
<evidence type="ECO:0000313" key="12">
    <source>
        <dbReference type="EMBL" id="EJK63152.1"/>
    </source>
</evidence>
<dbReference type="InterPro" id="IPR017853">
    <property type="entry name" value="GH"/>
</dbReference>
<keyword evidence="6" id="KW-0378">Hydrolase</keyword>
<dbReference type="SUPFAM" id="SSF51445">
    <property type="entry name" value="(Trans)glycosidases"/>
    <property type="match status" value="1"/>
</dbReference>
<keyword evidence="7" id="KW-0119">Carbohydrate metabolism</keyword>
<evidence type="ECO:0000256" key="1">
    <source>
        <dbReference type="ARBA" id="ARBA00000681"/>
    </source>
</evidence>
<dbReference type="Gene3D" id="3.20.20.80">
    <property type="entry name" value="Glycosidases"/>
    <property type="match status" value="1"/>
</dbReference>
<gene>
    <name evidence="12" type="ORF">THAOC_16207</name>
</gene>
<evidence type="ECO:0000256" key="6">
    <source>
        <dbReference type="ARBA" id="ARBA00022801"/>
    </source>
</evidence>
<evidence type="ECO:0000313" key="13">
    <source>
        <dbReference type="Proteomes" id="UP000266841"/>
    </source>
</evidence>
<dbReference type="PROSITE" id="PS51760">
    <property type="entry name" value="GH10_2"/>
    <property type="match status" value="1"/>
</dbReference>
<dbReference type="OMA" id="MELRCHT"/>
<dbReference type="PRINTS" id="PR00134">
    <property type="entry name" value="GLHYDRLASE10"/>
</dbReference>
<accession>K0SY78</accession>
<keyword evidence="4" id="KW-0858">Xylan degradation</keyword>
<proteinExistence type="inferred from homology"/>
<feature type="region of interest" description="Disordered" evidence="10">
    <location>
        <begin position="429"/>
        <end position="459"/>
    </location>
</feature>
<protein>
    <recommendedName>
        <fullName evidence="3">endo-1,4-beta-xylanase</fullName>
        <ecNumber evidence="3">3.2.1.8</ecNumber>
    </recommendedName>
</protein>
<dbReference type="EC" id="3.2.1.8" evidence="3"/>
<sequence length="459" mass="51979">MDTLRDFVSSTCRKKVHIGTALLPKPLFMRDPEVDGTFSNESDDDAQDAMSVIKCATISTVDPAFDPVITKAARDMPLTKYGQVLTSEFNAVVIEHHLKWSPLVCTLPGPIDQTAPPTNYLGRYDFHHVDTMVDFALKHNMEVKGHVLVWHVTSPPCLEDMSPDEVGSAVKRHIFTTMGYFRDRIQIWDVVNEALASDGTLVENVFYRKMGPSYIEQCFRWAHEANPRAVLIYNDNKVEGCGYGSDDNPRYRKNAPLQAKSDGFYNLLKDLVGRGVPVHGAGMQAHFSAGGVKHQRPPTPSMVKRQIRRIGELGLKVNISEMDVRVSKLPQDEALRSRAQTCIYRDILTAALSEPSFDGVWLWGFTDRHTWVKNFYYDDRPLIFSEVYERKDSYEGVKCALESISPDEAKSLVNRKYIDCDVDENGIEWGHEWMQPEPSSDDNEKDSTKQGNPDWLLPS</sequence>
<dbReference type="eggNOG" id="ENOG502RWXU">
    <property type="taxonomic scope" value="Eukaryota"/>
</dbReference>
<dbReference type="SMART" id="SM00633">
    <property type="entry name" value="Glyco_10"/>
    <property type="match status" value="1"/>
</dbReference>
<evidence type="ECO:0000256" key="3">
    <source>
        <dbReference type="ARBA" id="ARBA00012590"/>
    </source>
</evidence>
<evidence type="ECO:0000256" key="10">
    <source>
        <dbReference type="SAM" id="MobiDB-lite"/>
    </source>
</evidence>
<evidence type="ECO:0000259" key="11">
    <source>
        <dbReference type="PROSITE" id="PS51760"/>
    </source>
</evidence>
<dbReference type="EMBL" id="AGNL01018403">
    <property type="protein sequence ID" value="EJK63152.1"/>
    <property type="molecule type" value="Genomic_DNA"/>
</dbReference>
<dbReference type="PANTHER" id="PTHR31490:SF88">
    <property type="entry name" value="BETA-XYLANASE"/>
    <property type="match status" value="1"/>
</dbReference>
<comment type="caution">
    <text evidence="12">The sequence shown here is derived from an EMBL/GenBank/DDBJ whole genome shotgun (WGS) entry which is preliminary data.</text>
</comment>
<dbReference type="AlphaFoldDB" id="K0SY78"/>
<dbReference type="Pfam" id="PF00331">
    <property type="entry name" value="Glyco_hydro_10"/>
    <property type="match status" value="1"/>
</dbReference>
<dbReference type="GO" id="GO:0031176">
    <property type="term" value="F:endo-1,4-beta-xylanase activity"/>
    <property type="evidence" value="ECO:0007669"/>
    <property type="project" value="UniProtKB-EC"/>
</dbReference>
<dbReference type="InterPro" id="IPR044846">
    <property type="entry name" value="GH10"/>
</dbReference>
<evidence type="ECO:0000256" key="7">
    <source>
        <dbReference type="ARBA" id="ARBA00023277"/>
    </source>
</evidence>
<comment type="similarity">
    <text evidence="2">Belongs to the glycosyl hydrolase 10 (cellulase F) family.</text>
</comment>
<keyword evidence="5" id="KW-0732">Signal</keyword>
<evidence type="ECO:0000256" key="5">
    <source>
        <dbReference type="ARBA" id="ARBA00022729"/>
    </source>
</evidence>
<evidence type="ECO:0000256" key="4">
    <source>
        <dbReference type="ARBA" id="ARBA00022651"/>
    </source>
</evidence>
<keyword evidence="8" id="KW-0326">Glycosidase</keyword>
<organism evidence="12 13">
    <name type="scientific">Thalassiosira oceanica</name>
    <name type="common">Marine diatom</name>
    <dbReference type="NCBI Taxonomy" id="159749"/>
    <lineage>
        <taxon>Eukaryota</taxon>
        <taxon>Sar</taxon>
        <taxon>Stramenopiles</taxon>
        <taxon>Ochrophyta</taxon>
        <taxon>Bacillariophyta</taxon>
        <taxon>Coscinodiscophyceae</taxon>
        <taxon>Thalassiosirophycidae</taxon>
        <taxon>Thalassiosirales</taxon>
        <taxon>Thalassiosiraceae</taxon>
        <taxon>Thalassiosira</taxon>
    </lineage>
</organism>
<comment type="catalytic activity">
    <reaction evidence="1">
        <text>Endohydrolysis of (1-&gt;4)-beta-D-xylosidic linkages in xylans.</text>
        <dbReference type="EC" id="3.2.1.8"/>
    </reaction>
</comment>
<dbReference type="Proteomes" id="UP000266841">
    <property type="component" value="Unassembled WGS sequence"/>
</dbReference>
<dbReference type="PANTHER" id="PTHR31490">
    <property type="entry name" value="GLYCOSYL HYDROLASE"/>
    <property type="match status" value="1"/>
</dbReference>
<evidence type="ECO:0000256" key="2">
    <source>
        <dbReference type="ARBA" id="ARBA00007495"/>
    </source>
</evidence>
<feature type="domain" description="GH10" evidence="11">
    <location>
        <begin position="55"/>
        <end position="400"/>
    </location>
</feature>
<evidence type="ECO:0000256" key="9">
    <source>
        <dbReference type="ARBA" id="ARBA00023326"/>
    </source>
</evidence>
<dbReference type="GO" id="GO:0045493">
    <property type="term" value="P:xylan catabolic process"/>
    <property type="evidence" value="ECO:0007669"/>
    <property type="project" value="UniProtKB-KW"/>
</dbReference>
<name>K0SY78_THAOC</name>
<keyword evidence="13" id="KW-1185">Reference proteome</keyword>
<evidence type="ECO:0000256" key="8">
    <source>
        <dbReference type="ARBA" id="ARBA00023295"/>
    </source>
</evidence>
<dbReference type="InterPro" id="IPR001000">
    <property type="entry name" value="GH10_dom"/>
</dbReference>
<dbReference type="OrthoDB" id="3055998at2759"/>
<reference evidence="12 13" key="1">
    <citation type="journal article" date="2012" name="Genome Biol.">
        <title>Genome and low-iron response of an oceanic diatom adapted to chronic iron limitation.</title>
        <authorList>
            <person name="Lommer M."/>
            <person name="Specht M."/>
            <person name="Roy A.S."/>
            <person name="Kraemer L."/>
            <person name="Andreson R."/>
            <person name="Gutowska M.A."/>
            <person name="Wolf J."/>
            <person name="Bergner S.V."/>
            <person name="Schilhabel M.B."/>
            <person name="Klostermeier U.C."/>
            <person name="Beiko R.G."/>
            <person name="Rosenstiel P."/>
            <person name="Hippler M."/>
            <person name="Laroche J."/>
        </authorList>
    </citation>
    <scope>NUCLEOTIDE SEQUENCE [LARGE SCALE GENOMIC DNA]</scope>
    <source>
        <strain evidence="12 13">CCMP1005</strain>
    </source>
</reference>